<dbReference type="InterPro" id="IPR001173">
    <property type="entry name" value="Glyco_trans_2-like"/>
</dbReference>
<dbReference type="PANTHER" id="PTHR48090">
    <property type="entry name" value="UNDECAPRENYL-PHOSPHATE 4-DEOXY-4-FORMAMIDO-L-ARABINOSE TRANSFERASE-RELATED"/>
    <property type="match status" value="1"/>
</dbReference>
<dbReference type="SUPFAM" id="SSF53448">
    <property type="entry name" value="Nucleotide-diphospho-sugar transferases"/>
    <property type="match status" value="1"/>
</dbReference>
<dbReference type="PANTHER" id="PTHR48090:SF8">
    <property type="entry name" value="GLYCOSYLTRANSFERASE CSBB-RELATED"/>
    <property type="match status" value="1"/>
</dbReference>
<dbReference type="EMBL" id="CP012034">
    <property type="protein sequence ID" value="AKP67711.1"/>
    <property type="molecule type" value="Genomic_DNA"/>
</dbReference>
<gene>
    <name evidence="3" type="ORF">ABM34_09355</name>
</gene>
<evidence type="ECO:0000259" key="2">
    <source>
        <dbReference type="Pfam" id="PF00535"/>
    </source>
</evidence>
<dbReference type="Pfam" id="PF00535">
    <property type="entry name" value="Glycos_transf_2"/>
    <property type="match status" value="1"/>
</dbReference>
<evidence type="ECO:0000313" key="4">
    <source>
        <dbReference type="Proteomes" id="UP000036106"/>
    </source>
</evidence>
<keyword evidence="3" id="KW-0808">Transferase</keyword>
<protein>
    <submittedName>
        <fullName evidence="3">Bactoprenol glucosyl transferase</fullName>
    </submittedName>
</protein>
<evidence type="ECO:0000313" key="3">
    <source>
        <dbReference type="EMBL" id="AKP67711.1"/>
    </source>
</evidence>
<keyword evidence="1" id="KW-0472">Membrane</keyword>
<feature type="transmembrane region" description="Helical" evidence="1">
    <location>
        <begin position="269"/>
        <end position="295"/>
    </location>
</feature>
<keyword evidence="4" id="KW-1185">Reference proteome</keyword>
<dbReference type="STRING" id="1007676.ABM34_09355"/>
<dbReference type="InterPro" id="IPR050256">
    <property type="entry name" value="Glycosyltransferase_2"/>
</dbReference>
<feature type="domain" description="Glycosyltransferase 2-like" evidence="2">
    <location>
        <begin position="5"/>
        <end position="169"/>
    </location>
</feature>
<reference evidence="4" key="1">
    <citation type="submission" date="2015-07" db="EMBL/GenBank/DDBJ databases">
        <title>Lactobacillus ginsenosidimutans/EMML 3141/ whole genome sequencing.</title>
        <authorList>
            <person name="Kim M.K."/>
            <person name="Im W.-T."/>
            <person name="Srinivasan S."/>
            <person name="Lee J.-J."/>
        </authorList>
    </citation>
    <scope>NUCLEOTIDE SEQUENCE [LARGE SCALE GENOMIC DNA]</scope>
    <source>
        <strain evidence="4">EMML 3041</strain>
    </source>
</reference>
<feature type="transmembrane region" description="Helical" evidence="1">
    <location>
        <begin position="236"/>
        <end position="257"/>
    </location>
</feature>
<proteinExistence type="predicted"/>
<dbReference type="Gene3D" id="3.90.550.10">
    <property type="entry name" value="Spore Coat Polysaccharide Biosynthesis Protein SpsA, Chain A"/>
    <property type="match status" value="1"/>
</dbReference>
<dbReference type="OrthoDB" id="9807778at2"/>
<dbReference type="AlphaFoldDB" id="A0A0H4QKT9"/>
<name>A0A0H4QKT9_9LACO</name>
<dbReference type="Proteomes" id="UP000036106">
    <property type="component" value="Chromosome"/>
</dbReference>
<keyword evidence="1" id="KW-1133">Transmembrane helix</keyword>
<dbReference type="KEGG" id="lgn:ABM34_09355"/>
<accession>A0A0H4QKT9</accession>
<dbReference type="GO" id="GO:0016740">
    <property type="term" value="F:transferase activity"/>
    <property type="evidence" value="ECO:0007669"/>
    <property type="project" value="UniProtKB-KW"/>
</dbReference>
<sequence>MKKISIIVPCFNEEETVNIYFDAMTKMKNEANKDQQKFIIEYWFIDDGSSDNTLKELQTLQQAHSDEVHYVSFSRNFGKESALYAGLTEATGDYVAVMDVDLQDPPDMFPTMFDILEQGEYDCVGSARQDRKGENPIVSFFSNAFYGVINKMSQTKIIPGARDFRLMTRQMVDSIKSMTEYNRFSKGIFSWVGFKTKYLPYKNHQRVAGTSSWNFWKLLKYALTGIIDFTEKPLSIATWFGGTFSVLSIVAIIAIIIRKIINPFSSVNGWASIVSVVLLIGGIQLISIGILGQYIGKIFLEVKKRPIYIVKEKK</sequence>
<dbReference type="PATRIC" id="fig|1007676.4.peg.1893"/>
<dbReference type="GO" id="GO:0005886">
    <property type="term" value="C:plasma membrane"/>
    <property type="evidence" value="ECO:0007669"/>
    <property type="project" value="TreeGrafter"/>
</dbReference>
<dbReference type="CDD" id="cd04187">
    <property type="entry name" value="DPM1_like_bac"/>
    <property type="match status" value="1"/>
</dbReference>
<dbReference type="RefSeq" id="WP_048705251.1">
    <property type="nucleotide sequence ID" value="NZ_CP012034.1"/>
</dbReference>
<organism evidence="3 4">
    <name type="scientific">Companilactobacillus ginsenosidimutans</name>
    <dbReference type="NCBI Taxonomy" id="1007676"/>
    <lineage>
        <taxon>Bacteria</taxon>
        <taxon>Bacillati</taxon>
        <taxon>Bacillota</taxon>
        <taxon>Bacilli</taxon>
        <taxon>Lactobacillales</taxon>
        <taxon>Lactobacillaceae</taxon>
        <taxon>Companilactobacillus</taxon>
    </lineage>
</organism>
<dbReference type="InterPro" id="IPR029044">
    <property type="entry name" value="Nucleotide-diphossugar_trans"/>
</dbReference>
<evidence type="ECO:0000256" key="1">
    <source>
        <dbReference type="SAM" id="Phobius"/>
    </source>
</evidence>
<keyword evidence="1" id="KW-0812">Transmembrane</keyword>